<evidence type="ECO:0000313" key="5">
    <source>
        <dbReference type="EMBL" id="RQP00949.1"/>
    </source>
</evidence>
<dbReference type="Gramene" id="Potri.015G119800.5.v4.1">
    <property type="protein sequence ID" value="Potri.015G119800.5.v4.1"/>
    <property type="gene ID" value="Potri.015G119800.v4.1"/>
</dbReference>
<dbReference type="Pfam" id="PF13962">
    <property type="entry name" value="PGG"/>
    <property type="match status" value="1"/>
</dbReference>
<dbReference type="Pfam" id="PF12796">
    <property type="entry name" value="Ank_2"/>
    <property type="match status" value="1"/>
</dbReference>
<sequence>MGTYITVAKVVYLAALEEDWDRMIHACSGISNIYVMSPVTVSEDTPLHLAVYSKKVEPLQTLLDIAKKNSMLGNPYTKKNAYGNTVLHEAVFAGNMEAVQHLLKFTPKEQGEFHPSMQLQTKNALGETPLYRAAACGKKEIVEYLAGQTGQISEGKLSEDHRKREDSKPILHAAIQGQHFDTALTLLNLDPSLYEMKDDQGMTCLHVLAGMPSAFKSGYALRPITVTNLFYRCLSAAKGDGDQSRSKKGWPVVERIRKEKRKHESALELAKELIKKNQRKWWQSIKVKPTKVNIETPGQAGRGGQSERQGGGGNPGGRGNPGGGGEGQEGAREGVDTGKGGGGGEVENNENVQPMIEENRRQERPPSPPNPLFIATSNGIVEIAEEILDKFPQAIELVNVKGQNILHLAVMHRQREIFRLVRKKNLLVTRMSSSVDNNGFTLLHQVAHVKHYSGGAKPGPALQLQEEIKWFKRVQRVVPPSLAEKRVLWVVPNDKNYNFTAFELFQEEHKGQLKLAQDWIEKTSQSCSAVAVLLATVVFAAAYTIPGGSDDRGFPIFLHDRFFIAFTVLDVTALASSLTSVVMFLSILTTPFECEKFYHNIPRKLILGFTLLFFSVMTTMLAFSCTSFSRSLEEVMDQRSDVHGCFPSRVSICSNAVPFICRIYDYYEGLL</sequence>
<dbReference type="PANTHER" id="PTHR24177">
    <property type="entry name" value="CASKIN"/>
    <property type="match status" value="1"/>
</dbReference>
<dbReference type="Gene3D" id="1.25.40.20">
    <property type="entry name" value="Ankyrin repeat-containing domain"/>
    <property type="match status" value="2"/>
</dbReference>
<gene>
    <name evidence="5" type="ORF">POPTR_015G119800</name>
</gene>
<proteinExistence type="predicted"/>
<keyword evidence="1" id="KW-0175">Coiled coil</keyword>
<dbReference type="GO" id="GO:0016020">
    <property type="term" value="C:membrane"/>
    <property type="evidence" value="ECO:0000318"/>
    <property type="project" value="GO_Central"/>
</dbReference>
<dbReference type="Gramene" id="Potri.015G119800.7.v4.1">
    <property type="protein sequence ID" value="Potri.015G119800.7.v4.1"/>
    <property type="gene ID" value="Potri.015G119800.v4.1"/>
</dbReference>
<evidence type="ECO:0000256" key="1">
    <source>
        <dbReference type="SAM" id="Coils"/>
    </source>
</evidence>
<keyword evidence="3" id="KW-0472">Membrane</keyword>
<protein>
    <recommendedName>
        <fullName evidence="4">PGG domain-containing protein</fullName>
    </recommendedName>
</protein>
<dbReference type="Gramene" id="Potri.015G119800.4.v4.1">
    <property type="protein sequence ID" value="Potri.015G119800.4.v4.1"/>
    <property type="gene ID" value="Potri.015G119800.v4.1"/>
</dbReference>
<dbReference type="Proteomes" id="UP000006729">
    <property type="component" value="Chromosome 15"/>
</dbReference>
<dbReference type="EMBL" id="CM009304">
    <property type="protein sequence ID" value="RQP00948.1"/>
    <property type="molecule type" value="Genomic_DNA"/>
</dbReference>
<reference evidence="5 6" key="1">
    <citation type="journal article" date="2006" name="Science">
        <title>The genome of black cottonwood, Populus trichocarpa (Torr. &amp; Gray).</title>
        <authorList>
            <person name="Tuskan G.A."/>
            <person name="Difazio S."/>
            <person name="Jansson S."/>
            <person name="Bohlmann J."/>
            <person name="Grigoriev I."/>
            <person name="Hellsten U."/>
            <person name="Putnam N."/>
            <person name="Ralph S."/>
            <person name="Rombauts S."/>
            <person name="Salamov A."/>
            <person name="Schein J."/>
            <person name="Sterck L."/>
            <person name="Aerts A."/>
            <person name="Bhalerao R.R."/>
            <person name="Bhalerao R.P."/>
            <person name="Blaudez D."/>
            <person name="Boerjan W."/>
            <person name="Brun A."/>
            <person name="Brunner A."/>
            <person name="Busov V."/>
            <person name="Campbell M."/>
            <person name="Carlson J."/>
            <person name="Chalot M."/>
            <person name="Chapman J."/>
            <person name="Chen G.L."/>
            <person name="Cooper D."/>
            <person name="Coutinho P.M."/>
            <person name="Couturier J."/>
            <person name="Covert S."/>
            <person name="Cronk Q."/>
            <person name="Cunningham R."/>
            <person name="Davis J."/>
            <person name="Degroeve S."/>
            <person name="Dejardin A."/>
            <person name="Depamphilis C."/>
            <person name="Detter J."/>
            <person name="Dirks B."/>
            <person name="Dubchak I."/>
            <person name="Duplessis S."/>
            <person name="Ehlting J."/>
            <person name="Ellis B."/>
            <person name="Gendler K."/>
            <person name="Goodstein D."/>
            <person name="Gribskov M."/>
            <person name="Grimwood J."/>
            <person name="Groover A."/>
            <person name="Gunter L."/>
            <person name="Hamberger B."/>
            <person name="Heinze B."/>
            <person name="Helariutta Y."/>
            <person name="Henrissat B."/>
            <person name="Holligan D."/>
            <person name="Holt R."/>
            <person name="Huang W."/>
            <person name="Islam-Faridi N."/>
            <person name="Jones S."/>
            <person name="Jones-Rhoades M."/>
            <person name="Jorgensen R."/>
            <person name="Joshi C."/>
            <person name="Kangasjarvi J."/>
            <person name="Karlsson J."/>
            <person name="Kelleher C."/>
            <person name="Kirkpatrick R."/>
            <person name="Kirst M."/>
            <person name="Kohler A."/>
            <person name="Kalluri U."/>
            <person name="Larimer F."/>
            <person name="Leebens-Mack J."/>
            <person name="Leple J.C."/>
            <person name="Locascio P."/>
            <person name="Lou Y."/>
            <person name="Lucas S."/>
            <person name="Martin F."/>
            <person name="Montanini B."/>
            <person name="Napoli C."/>
            <person name="Nelson D.R."/>
            <person name="Nelson C."/>
            <person name="Nieminen K."/>
            <person name="Nilsson O."/>
            <person name="Pereda V."/>
            <person name="Peter G."/>
            <person name="Philippe R."/>
            <person name="Pilate G."/>
            <person name="Poliakov A."/>
            <person name="Razumovskaya J."/>
            <person name="Richardson P."/>
            <person name="Rinaldi C."/>
            <person name="Ritland K."/>
            <person name="Rouze P."/>
            <person name="Ryaboy D."/>
            <person name="Schmutz J."/>
            <person name="Schrader J."/>
            <person name="Segerman B."/>
            <person name="Shin H."/>
            <person name="Siddiqui A."/>
            <person name="Sterky F."/>
            <person name="Terry A."/>
            <person name="Tsai C.J."/>
            <person name="Uberbacher E."/>
            <person name="Unneberg P."/>
            <person name="Vahala J."/>
            <person name="Wall K."/>
            <person name="Wessler S."/>
            <person name="Yang G."/>
            <person name="Yin T."/>
            <person name="Douglas C."/>
            <person name="Marra M."/>
            <person name="Sandberg G."/>
            <person name="Van de Peer Y."/>
            <person name="Rokhsar D."/>
        </authorList>
    </citation>
    <scope>NUCLEOTIDE SEQUENCE [LARGE SCALE GENOMIC DNA]</scope>
    <source>
        <strain evidence="6">cv. Nisqually</strain>
        <strain evidence="5">Nisqually-1</strain>
    </source>
</reference>
<dbReference type="SMART" id="SM00248">
    <property type="entry name" value="ANK"/>
    <property type="match status" value="5"/>
</dbReference>
<evidence type="ECO:0000256" key="2">
    <source>
        <dbReference type="SAM" id="MobiDB-lite"/>
    </source>
</evidence>
<dbReference type="OrthoDB" id="1855590at2759"/>
<dbReference type="EMBL" id="CM009304">
    <property type="protein sequence ID" value="RQP00949.1"/>
    <property type="molecule type" value="Genomic_DNA"/>
</dbReference>
<feature type="domain" description="PGG" evidence="4">
    <location>
        <begin position="518"/>
        <end position="628"/>
    </location>
</feature>
<dbReference type="SUPFAM" id="SSF48403">
    <property type="entry name" value="Ankyrin repeat"/>
    <property type="match status" value="2"/>
</dbReference>
<dbReference type="Gramene" id="Potri.015G119800.6.v4.1">
    <property type="protein sequence ID" value="Potri.015G119800.6.v4.1"/>
    <property type="gene ID" value="Potri.015G119800.v4.1"/>
</dbReference>
<dbReference type="SMR" id="A0A3N7HNF3"/>
<dbReference type="InParanoid" id="A0A3N7HNF3"/>
<feature type="transmembrane region" description="Helical" evidence="3">
    <location>
        <begin position="529"/>
        <end position="549"/>
    </location>
</feature>
<feature type="transmembrane region" description="Helical" evidence="3">
    <location>
        <begin position="605"/>
        <end position="629"/>
    </location>
</feature>
<dbReference type="AlphaFoldDB" id="A0A3N7HNF3"/>
<accession>A0A3N7HNF3</accession>
<keyword evidence="3" id="KW-0812">Transmembrane</keyword>
<keyword evidence="6" id="KW-1185">Reference proteome</keyword>
<name>A0A3N7HNF3_POPTR</name>
<evidence type="ECO:0000313" key="6">
    <source>
        <dbReference type="Proteomes" id="UP000006729"/>
    </source>
</evidence>
<evidence type="ECO:0000256" key="3">
    <source>
        <dbReference type="SAM" id="Phobius"/>
    </source>
</evidence>
<dbReference type="STRING" id="3694.A0A3N7HNF3"/>
<keyword evidence="3" id="KW-1133">Transmembrane helix</keyword>
<feature type="coiled-coil region" evidence="1">
    <location>
        <begin position="253"/>
        <end position="280"/>
    </location>
</feature>
<evidence type="ECO:0000259" key="4">
    <source>
        <dbReference type="Pfam" id="PF13962"/>
    </source>
</evidence>
<feature type="region of interest" description="Disordered" evidence="2">
    <location>
        <begin position="292"/>
        <end position="351"/>
    </location>
</feature>
<organism evidence="5 6">
    <name type="scientific">Populus trichocarpa</name>
    <name type="common">Western balsam poplar</name>
    <name type="synonym">Populus balsamifera subsp. trichocarpa</name>
    <dbReference type="NCBI Taxonomy" id="3694"/>
    <lineage>
        <taxon>Eukaryota</taxon>
        <taxon>Viridiplantae</taxon>
        <taxon>Streptophyta</taxon>
        <taxon>Embryophyta</taxon>
        <taxon>Tracheophyta</taxon>
        <taxon>Spermatophyta</taxon>
        <taxon>Magnoliopsida</taxon>
        <taxon>eudicotyledons</taxon>
        <taxon>Gunneridae</taxon>
        <taxon>Pentapetalae</taxon>
        <taxon>rosids</taxon>
        <taxon>fabids</taxon>
        <taxon>Malpighiales</taxon>
        <taxon>Salicaceae</taxon>
        <taxon>Saliceae</taxon>
        <taxon>Populus</taxon>
    </lineage>
</organism>
<feature type="transmembrane region" description="Helical" evidence="3">
    <location>
        <begin position="561"/>
        <end position="585"/>
    </location>
</feature>
<dbReference type="InterPro" id="IPR036770">
    <property type="entry name" value="Ankyrin_rpt-contain_sf"/>
</dbReference>
<dbReference type="InterPro" id="IPR026961">
    <property type="entry name" value="PGG_dom"/>
</dbReference>
<feature type="compositionally biased region" description="Gly residues" evidence="2">
    <location>
        <begin position="300"/>
        <end position="328"/>
    </location>
</feature>
<dbReference type="PANTHER" id="PTHR24177:SF331">
    <property type="entry name" value="PGG DOMAIN-CONTAINING PROTEIN"/>
    <property type="match status" value="1"/>
</dbReference>
<dbReference type="InterPro" id="IPR002110">
    <property type="entry name" value="Ankyrin_rpt"/>
</dbReference>
<reference evidence="5" key="2">
    <citation type="submission" date="2017-07" db="EMBL/GenBank/DDBJ databases">
        <title>WGS assembly of Populus trichocarpa.</title>
        <authorList>
            <person name="Tuskan G."/>
            <person name="Difazio S."/>
            <person name="Jansson S."/>
            <person name="Bohlmann J."/>
            <person name="Grigoriev I."/>
            <person name="Hellsten U."/>
            <person name="Putnam N."/>
            <person name="Ralph S."/>
            <person name="Rombauts S."/>
            <person name="Salamov A."/>
            <person name="Schein J."/>
            <person name="Sterck L."/>
            <person name="Aerts A."/>
            <person name="Bhalerao R."/>
            <person name="Bhalerao R."/>
            <person name="Blaudez D."/>
            <person name="Boerjan W."/>
            <person name="Brun A."/>
            <person name="Brunner A."/>
            <person name="Busov V."/>
            <person name="Campbell M."/>
            <person name="Carlson J."/>
            <person name="Chalot M."/>
            <person name="Chapman J."/>
            <person name="Chen G."/>
            <person name="Cooper D."/>
            <person name="Coutinho P."/>
            <person name="Couturier J."/>
            <person name="Covert S."/>
            <person name="Cronk Q."/>
            <person name="Cunningham R."/>
            <person name="Davis J."/>
            <person name="Degroeve S."/>
            <person name="Dejardin A."/>
            <person name="Depamphilis C."/>
            <person name="Detter J."/>
            <person name="Dirks B."/>
            <person name="Dubchak I."/>
            <person name="Duplessis S."/>
            <person name="Ehlting J."/>
            <person name="Ellis B."/>
            <person name="Gendler K."/>
            <person name="Goodstein D."/>
            <person name="Gribskov M."/>
            <person name="Grimwood J."/>
            <person name="Groover A."/>
            <person name="Gunter L."/>
            <person name="Hamberger B."/>
            <person name="Heinze B."/>
            <person name="Helariutta Y."/>
            <person name="Henrissat B."/>
            <person name="Holligan D."/>
            <person name="Holt R."/>
            <person name="Huang W."/>
            <person name="Islam-Faridi N."/>
            <person name="Jones S."/>
            <person name="Jones-Rhoades M."/>
            <person name="Jorgensen R."/>
            <person name="Joshi C."/>
            <person name="Kangasjarvi J."/>
            <person name="Karlsson J."/>
            <person name="Kelleher C."/>
            <person name="Kirkpatrick R."/>
            <person name="Kirst M."/>
            <person name="Kohler A."/>
            <person name="Kalluri U."/>
            <person name="Larimer F."/>
            <person name="Leebens-Mack J."/>
            <person name="Leple J."/>
            <person name="Locascio P."/>
            <person name="Lou Y."/>
            <person name="Lucas S."/>
            <person name="Martin F."/>
            <person name="Montanini B."/>
            <person name="Napoli C."/>
            <person name="Nelson D."/>
            <person name="Nelson C."/>
            <person name="Nieminen K."/>
            <person name="Nilsson O."/>
            <person name="Pereda V."/>
            <person name="Peter G."/>
            <person name="Philippe R."/>
            <person name="Pilate G."/>
            <person name="Poliakov A."/>
            <person name="Razumovskaya J."/>
            <person name="Richardson P."/>
            <person name="Rinaldi C."/>
            <person name="Ritland K."/>
            <person name="Rouze P."/>
            <person name="Ryaboy D."/>
            <person name="Schmutz J."/>
            <person name="Schrader J."/>
            <person name="Segerman B."/>
            <person name="Shin H."/>
            <person name="Siddiqui A."/>
            <person name="Sterky F."/>
            <person name="Terry A."/>
            <person name="Tsai C."/>
            <person name="Uberbacher E."/>
            <person name="Unneberg P."/>
            <person name="Vahala J."/>
            <person name="Wall K."/>
            <person name="Wessler S."/>
            <person name="Yang G."/>
            <person name="Yin T."/>
            <person name="Douglas C."/>
            <person name="Marra M."/>
            <person name="Sandberg G."/>
            <person name="Van De Peer Y."/>
            <person name="Rokhsar D."/>
        </authorList>
    </citation>
    <scope>NUCLEOTIDE SEQUENCE</scope>
    <source>
        <strain evidence="5">Nisqually-1</strain>
    </source>
</reference>
<dbReference type="EMBL" id="CM009304">
    <property type="protein sequence ID" value="RQP00947.1"/>
    <property type="molecule type" value="Genomic_DNA"/>
</dbReference>